<protein>
    <submittedName>
        <fullName evidence="2">Uncharacterized protein</fullName>
    </submittedName>
</protein>
<dbReference type="RefSeq" id="WP_006190480.1">
    <property type="nucleotide sequence ID" value="NZ_ACYH01000076.1"/>
</dbReference>
<feature type="chain" id="PRO_5002991001" evidence="1">
    <location>
        <begin position="25"/>
        <end position="857"/>
    </location>
</feature>
<dbReference type="Proteomes" id="UP000004509">
    <property type="component" value="Unassembled WGS sequence"/>
</dbReference>
<organism evidence="2 3">
    <name type="scientific">Treponema vincentii ATCC 35580</name>
    <dbReference type="NCBI Taxonomy" id="596324"/>
    <lineage>
        <taxon>Bacteria</taxon>
        <taxon>Pseudomonadati</taxon>
        <taxon>Spirochaetota</taxon>
        <taxon>Spirochaetia</taxon>
        <taxon>Spirochaetales</taxon>
        <taxon>Treponemataceae</taxon>
        <taxon>Treponema</taxon>
    </lineage>
</organism>
<keyword evidence="1" id="KW-0732">Signal</keyword>
<dbReference type="PROSITE" id="PS51257">
    <property type="entry name" value="PROKAR_LIPOPROTEIN"/>
    <property type="match status" value="1"/>
</dbReference>
<dbReference type="OrthoDB" id="363331at2"/>
<proteinExistence type="predicted"/>
<name>C8PU46_9SPIR</name>
<accession>C8PU46</accession>
<reference evidence="2 3" key="1">
    <citation type="submission" date="2009-07" db="EMBL/GenBank/DDBJ databases">
        <authorList>
            <person name="Madupu R."/>
            <person name="Sebastian Y."/>
            <person name="Durkin A.S."/>
            <person name="Torralba M."/>
            <person name="Methe B."/>
            <person name="Sutton G.G."/>
            <person name="Strausberg R.L."/>
            <person name="Nelson K.E."/>
        </authorList>
    </citation>
    <scope>NUCLEOTIDE SEQUENCE [LARGE SCALE GENOMIC DNA]</scope>
    <source>
        <strain evidence="2 3">ATCC 35580</strain>
    </source>
</reference>
<gene>
    <name evidence="2" type="ORF">TREVI0001_0174</name>
</gene>
<comment type="caution">
    <text evidence="2">The sequence shown here is derived from an EMBL/GenBank/DDBJ whole genome shotgun (WGS) entry which is preliminary data.</text>
</comment>
<sequence length="857" mass="93516">MKTLRLISVSILFAALGIIFTACNQSLTAGQGTGTVRIVIDNGASRAVNAEGMPVFDGSNTTITVTGEDGTELKKASGATPITLTLDIGKKINIKVVVTTEAGEWRGTKGHTVTAGTNTVAVKLSKAPKDVADLLFSITGTDPTGELIVSLSMQNDKKLLDGILIAEFKPITARDKIGRVYVLYNKDASASPQLHLTRFDVEGKEDEGFEAAVTNALPSGVGITDINNMAIDAKNNNLFLFYTDYSIHSENVLCINETTPNTFTCSASVQMNTLDSSISSISAAAAYNGTLFFTVPPFASGTAMGKNKLIAVKAELSGSALTLTKKDEKILPKLRIDLNFDNYLTKCNGLFADESGVYCLLARKDAADHHAVGMLIRYGYSDSGLTQPIEKGLNPNNLDSNGFLTVDANYFSYPVGFIGSDEENIYIADDGANIEYLNENWRVSGNKNRIAAFNRKEGNLTFSDTNATWYAEFEYKKPNTKILLWETGSNGGMNYWISETGKEKFSDVSEANQLFEADSSNKPTDVFCYDQDGNLYILWEDNNTDYNVSRFVFKADDGTYYTPSSDNLTLPSGSKVSAIAADCSAGEHYYLYYADTQNNTIKRFKWGHEGHYALALAEADSAYTITLSSGKVTALAANKDGVFVSVTETYKDGSIDKYRLKVQKYKKADGGHDSEITLVDNAVSYTNTADPPIPIPAPSLDLNHEPNTPCHQYQETINGLQIGNGKLYGISSKLHRKWKLHSGGYRTDVFKHSSKLYEIGDTKEALPNEPLVTKEKPAGAKIGYGFYRFIAVKYDEQERIKCIIASDSVWGDGVSSMNGGNSDRIVEFNLKDMVFGEDKESGGTFSKTLTSSGFFWN</sequence>
<dbReference type="SUPFAM" id="SSF89372">
    <property type="entry name" value="Fucose-specific lectin"/>
    <property type="match status" value="1"/>
</dbReference>
<dbReference type="Gene3D" id="2.120.10.30">
    <property type="entry name" value="TolB, C-terminal domain"/>
    <property type="match status" value="1"/>
</dbReference>
<dbReference type="STRING" id="596324.TREVI0001_0174"/>
<feature type="signal peptide" evidence="1">
    <location>
        <begin position="1"/>
        <end position="24"/>
    </location>
</feature>
<evidence type="ECO:0000313" key="2">
    <source>
        <dbReference type="EMBL" id="EEV19068.1"/>
    </source>
</evidence>
<evidence type="ECO:0000256" key="1">
    <source>
        <dbReference type="SAM" id="SignalP"/>
    </source>
</evidence>
<dbReference type="InterPro" id="IPR011042">
    <property type="entry name" value="6-blade_b-propeller_TolB-like"/>
</dbReference>
<evidence type="ECO:0000313" key="3">
    <source>
        <dbReference type="Proteomes" id="UP000004509"/>
    </source>
</evidence>
<dbReference type="AlphaFoldDB" id="C8PU46"/>
<dbReference type="eggNOG" id="ENOG5031BZG">
    <property type="taxonomic scope" value="Bacteria"/>
</dbReference>
<dbReference type="EMBL" id="ACYH01000076">
    <property type="protein sequence ID" value="EEV19068.1"/>
    <property type="molecule type" value="Genomic_DNA"/>
</dbReference>